<evidence type="ECO:0000256" key="4">
    <source>
        <dbReference type="ARBA" id="ARBA00023136"/>
    </source>
</evidence>
<evidence type="ECO:0000256" key="1">
    <source>
        <dbReference type="ARBA" id="ARBA00004370"/>
    </source>
</evidence>
<keyword evidence="4 5" id="KW-0472">Membrane</keyword>
<dbReference type="EMBL" id="MU827785">
    <property type="protein sequence ID" value="KAJ7333845.1"/>
    <property type="molecule type" value="Genomic_DNA"/>
</dbReference>
<sequence length="335" mass="38290">MVSIPDILLSVLFLLLIMIDIAGNVLVCLVVYRTKQMRRPMNYLLVNLAVADVVIGVFMLPRHVFHHAFDHPTGTSGNYLCKFITGGVFIWLSAASSGILLIAIAIARYFAVVHPLRSNFRLNKNRVLWIMALSWGFACVLTAPSISAIVYDPRKDFCVENWPTWYPKQGHVAFVFAANCMVPIITMTLLYLRIIYKLWRNEDAITSSVQLARLKSRKRVTIMLIIVTLVHTLCWTPNYVLYLLIFYVPGFYYGSTTYIVTVLLILLNAAADPLLYTWYMDGFRRGIRSMLCCRHRNRVQVVDTSGKKHVETLFRVDFSGITEPNNDQVMETSTF</sequence>
<name>A0A9W9YCQ9_9CNID</name>
<evidence type="ECO:0000313" key="7">
    <source>
        <dbReference type="EMBL" id="KAJ7333845.1"/>
    </source>
</evidence>
<protein>
    <recommendedName>
        <fullName evidence="6">G-protein coupled receptors family 1 profile domain-containing protein</fullName>
    </recommendedName>
</protein>
<comment type="caution">
    <text evidence="7">The sequence shown here is derived from an EMBL/GenBank/DDBJ whole genome shotgun (WGS) entry which is preliminary data.</text>
</comment>
<feature type="domain" description="G-protein coupled receptors family 1 profile" evidence="6">
    <location>
        <begin position="23"/>
        <end position="276"/>
    </location>
</feature>
<evidence type="ECO:0000256" key="2">
    <source>
        <dbReference type="ARBA" id="ARBA00022692"/>
    </source>
</evidence>
<feature type="transmembrane region" description="Helical" evidence="5">
    <location>
        <begin position="12"/>
        <end position="32"/>
    </location>
</feature>
<keyword evidence="3 5" id="KW-1133">Transmembrane helix</keyword>
<dbReference type="FunFam" id="1.20.1070.10:FF:000368">
    <property type="entry name" value="Predicted protein"/>
    <property type="match status" value="1"/>
</dbReference>
<dbReference type="GO" id="GO:0016020">
    <property type="term" value="C:membrane"/>
    <property type="evidence" value="ECO:0007669"/>
    <property type="project" value="UniProtKB-SubCell"/>
</dbReference>
<dbReference type="SUPFAM" id="SSF81321">
    <property type="entry name" value="Family A G protein-coupled receptor-like"/>
    <property type="match status" value="1"/>
</dbReference>
<keyword evidence="8" id="KW-1185">Reference proteome</keyword>
<proteinExistence type="predicted"/>
<feature type="transmembrane region" description="Helical" evidence="5">
    <location>
        <begin position="257"/>
        <end position="279"/>
    </location>
</feature>
<evidence type="ECO:0000313" key="8">
    <source>
        <dbReference type="Proteomes" id="UP001163046"/>
    </source>
</evidence>
<dbReference type="OrthoDB" id="10037617at2759"/>
<reference evidence="7" key="1">
    <citation type="submission" date="2023-01" db="EMBL/GenBank/DDBJ databases">
        <title>Genome assembly of the deep-sea coral Lophelia pertusa.</title>
        <authorList>
            <person name="Herrera S."/>
            <person name="Cordes E."/>
        </authorList>
    </citation>
    <scope>NUCLEOTIDE SEQUENCE</scope>
    <source>
        <strain evidence="7">USNM1676648</strain>
        <tissue evidence="7">Polyp</tissue>
    </source>
</reference>
<evidence type="ECO:0000256" key="5">
    <source>
        <dbReference type="SAM" id="Phobius"/>
    </source>
</evidence>
<dbReference type="PANTHER" id="PTHR45698:SF1">
    <property type="entry name" value="TRACE AMINE-ASSOCIATED RECEPTOR 13C-LIKE"/>
    <property type="match status" value="1"/>
</dbReference>
<evidence type="ECO:0000259" key="6">
    <source>
        <dbReference type="PROSITE" id="PS50262"/>
    </source>
</evidence>
<dbReference type="Proteomes" id="UP001163046">
    <property type="component" value="Unassembled WGS sequence"/>
</dbReference>
<dbReference type="PANTHER" id="PTHR45698">
    <property type="entry name" value="TRACE AMINE-ASSOCIATED RECEPTOR 19N-RELATED"/>
    <property type="match status" value="1"/>
</dbReference>
<feature type="transmembrane region" description="Helical" evidence="5">
    <location>
        <begin position="127"/>
        <end position="151"/>
    </location>
</feature>
<dbReference type="InterPro" id="IPR000276">
    <property type="entry name" value="GPCR_Rhodpsn"/>
</dbReference>
<dbReference type="Gene3D" id="1.20.1070.10">
    <property type="entry name" value="Rhodopsin 7-helix transmembrane proteins"/>
    <property type="match status" value="1"/>
</dbReference>
<dbReference type="CDD" id="cd00637">
    <property type="entry name" value="7tm_classA_rhodopsin-like"/>
    <property type="match status" value="1"/>
</dbReference>
<accession>A0A9W9YCQ9</accession>
<dbReference type="Pfam" id="PF00001">
    <property type="entry name" value="7tm_1"/>
    <property type="match status" value="1"/>
</dbReference>
<gene>
    <name evidence="7" type="ORF">OS493_015937</name>
</gene>
<evidence type="ECO:0000256" key="3">
    <source>
        <dbReference type="ARBA" id="ARBA00022989"/>
    </source>
</evidence>
<dbReference type="PRINTS" id="PR00237">
    <property type="entry name" value="GPCRRHODOPSN"/>
</dbReference>
<keyword evidence="2 5" id="KW-0812">Transmembrane</keyword>
<dbReference type="PROSITE" id="PS50262">
    <property type="entry name" value="G_PROTEIN_RECEP_F1_2"/>
    <property type="match status" value="1"/>
</dbReference>
<organism evidence="7 8">
    <name type="scientific">Desmophyllum pertusum</name>
    <dbReference type="NCBI Taxonomy" id="174260"/>
    <lineage>
        <taxon>Eukaryota</taxon>
        <taxon>Metazoa</taxon>
        <taxon>Cnidaria</taxon>
        <taxon>Anthozoa</taxon>
        <taxon>Hexacorallia</taxon>
        <taxon>Scleractinia</taxon>
        <taxon>Caryophylliina</taxon>
        <taxon>Caryophylliidae</taxon>
        <taxon>Desmophyllum</taxon>
    </lineage>
</organism>
<feature type="transmembrane region" description="Helical" evidence="5">
    <location>
        <begin position="44"/>
        <end position="63"/>
    </location>
</feature>
<dbReference type="GO" id="GO:0004930">
    <property type="term" value="F:G protein-coupled receptor activity"/>
    <property type="evidence" value="ECO:0007669"/>
    <property type="project" value="InterPro"/>
</dbReference>
<dbReference type="SMART" id="SM01381">
    <property type="entry name" value="7TM_GPCR_Srsx"/>
    <property type="match status" value="1"/>
</dbReference>
<dbReference type="InterPro" id="IPR017452">
    <property type="entry name" value="GPCR_Rhodpsn_7TM"/>
</dbReference>
<feature type="transmembrane region" description="Helical" evidence="5">
    <location>
        <begin position="83"/>
        <end position="106"/>
    </location>
</feature>
<comment type="subcellular location">
    <subcellularLocation>
        <location evidence="1">Membrane</location>
    </subcellularLocation>
</comment>
<dbReference type="AlphaFoldDB" id="A0A9W9YCQ9"/>
<feature type="transmembrane region" description="Helical" evidence="5">
    <location>
        <begin position="171"/>
        <end position="192"/>
    </location>
</feature>
<feature type="transmembrane region" description="Helical" evidence="5">
    <location>
        <begin position="220"/>
        <end position="245"/>
    </location>
</feature>